<dbReference type="InterPro" id="IPR017871">
    <property type="entry name" value="ABC_transporter-like_CS"/>
</dbReference>
<dbReference type="GO" id="GO:0015807">
    <property type="term" value="P:L-amino acid transport"/>
    <property type="evidence" value="ECO:0007669"/>
    <property type="project" value="TreeGrafter"/>
</dbReference>
<dbReference type="PANTHER" id="PTHR43820:SF3">
    <property type="entry name" value="BRANCHED-CHAIN AMINO ACID TRANSPORT SYSTEM,ATP-BINDING PROTEIN"/>
    <property type="match status" value="1"/>
</dbReference>
<dbReference type="CDD" id="cd03224">
    <property type="entry name" value="ABC_TM1139_LivF_branched"/>
    <property type="match status" value="1"/>
</dbReference>
<accession>A0A841KTX3</accession>
<reference evidence="7 8" key="1">
    <citation type="submission" date="2020-08" db="EMBL/GenBank/DDBJ databases">
        <title>Genomic Encyclopedia of Type Strains, Phase IV (KMG-IV): sequencing the most valuable type-strain genomes for metagenomic binning, comparative biology and taxonomic classification.</title>
        <authorList>
            <person name="Goeker M."/>
        </authorList>
    </citation>
    <scope>NUCLEOTIDE SEQUENCE [LARGE SCALE GENOMIC DNA]</scope>
    <source>
        <strain evidence="7 8">DSM 103526</strain>
    </source>
</reference>
<dbReference type="PANTHER" id="PTHR43820">
    <property type="entry name" value="HIGH-AFFINITY BRANCHED-CHAIN AMINO ACID TRANSPORT ATP-BINDING PROTEIN LIVF"/>
    <property type="match status" value="1"/>
</dbReference>
<evidence type="ECO:0000256" key="1">
    <source>
        <dbReference type="ARBA" id="ARBA00005417"/>
    </source>
</evidence>
<comment type="caution">
    <text evidence="7">The sequence shown here is derived from an EMBL/GenBank/DDBJ whole genome shotgun (WGS) entry which is preliminary data.</text>
</comment>
<dbReference type="Gene3D" id="3.40.50.300">
    <property type="entry name" value="P-loop containing nucleotide triphosphate hydrolases"/>
    <property type="match status" value="1"/>
</dbReference>
<evidence type="ECO:0000256" key="3">
    <source>
        <dbReference type="ARBA" id="ARBA00022741"/>
    </source>
</evidence>
<evidence type="ECO:0000256" key="4">
    <source>
        <dbReference type="ARBA" id="ARBA00022840"/>
    </source>
</evidence>
<keyword evidence="4 7" id="KW-0067">ATP-binding</keyword>
<keyword evidence="8" id="KW-1185">Reference proteome</keyword>
<dbReference type="InterPro" id="IPR052156">
    <property type="entry name" value="BCAA_Transport_ATP-bd_LivF"/>
</dbReference>
<dbReference type="InterPro" id="IPR027417">
    <property type="entry name" value="P-loop_NTPase"/>
</dbReference>
<evidence type="ECO:0000256" key="2">
    <source>
        <dbReference type="ARBA" id="ARBA00022448"/>
    </source>
</evidence>
<dbReference type="RefSeq" id="WP_184311554.1">
    <property type="nucleotide sequence ID" value="NZ_JACHEN010000019.1"/>
</dbReference>
<keyword evidence="5" id="KW-0029">Amino-acid transport</keyword>
<keyword evidence="2" id="KW-0813">Transport</keyword>
<dbReference type="SMART" id="SM00382">
    <property type="entry name" value="AAA"/>
    <property type="match status" value="1"/>
</dbReference>
<dbReference type="InterPro" id="IPR003593">
    <property type="entry name" value="AAA+_ATPase"/>
</dbReference>
<dbReference type="GO" id="GO:0005524">
    <property type="term" value="F:ATP binding"/>
    <property type="evidence" value="ECO:0007669"/>
    <property type="project" value="UniProtKB-KW"/>
</dbReference>
<dbReference type="SUPFAM" id="SSF52540">
    <property type="entry name" value="P-loop containing nucleoside triphosphate hydrolases"/>
    <property type="match status" value="1"/>
</dbReference>
<evidence type="ECO:0000256" key="5">
    <source>
        <dbReference type="ARBA" id="ARBA00022970"/>
    </source>
</evidence>
<dbReference type="AlphaFoldDB" id="A0A841KTX3"/>
<protein>
    <submittedName>
        <fullName evidence="7">Branched-chain amino acid transport system ATP-binding protein</fullName>
    </submittedName>
</protein>
<evidence type="ECO:0000259" key="6">
    <source>
        <dbReference type="PROSITE" id="PS50893"/>
    </source>
</evidence>
<dbReference type="Pfam" id="PF00005">
    <property type="entry name" value="ABC_tran"/>
    <property type="match status" value="1"/>
</dbReference>
<evidence type="ECO:0000313" key="8">
    <source>
        <dbReference type="Proteomes" id="UP000579281"/>
    </source>
</evidence>
<dbReference type="EMBL" id="JACHEN010000019">
    <property type="protein sequence ID" value="MBB6217036.1"/>
    <property type="molecule type" value="Genomic_DNA"/>
</dbReference>
<name>A0A841KTX3_9FIRM</name>
<dbReference type="InterPro" id="IPR030660">
    <property type="entry name" value="ABC_branched_ATPase_LivF/BraG"/>
</dbReference>
<feature type="domain" description="ABC transporter" evidence="6">
    <location>
        <begin position="2"/>
        <end position="233"/>
    </location>
</feature>
<organism evidence="7 8">
    <name type="scientific">Anaerosolibacter carboniphilus</name>
    <dbReference type="NCBI Taxonomy" id="1417629"/>
    <lineage>
        <taxon>Bacteria</taxon>
        <taxon>Bacillati</taxon>
        <taxon>Bacillota</taxon>
        <taxon>Clostridia</taxon>
        <taxon>Peptostreptococcales</taxon>
        <taxon>Thermotaleaceae</taxon>
        <taxon>Anaerosolibacter</taxon>
    </lineage>
</organism>
<sequence length="242" mass="26439">MLKVENLHVYYGGIHALRGVDVDIEQGQIVSIIGANGAGKSTLLNAITGMIQFKEGQILFKGQSLSQIPHKIVAAGISQVPEGRLIFANLTVKDNLMMGAYLRKDKSGVQKDLKKVYELFPRMAERIDQIAGTLSGGEQQMLAIGRGLMSSPELILLDEPSLGLAPLLVKTIFEIIKDIKNMNKTILLVEQNAYKALSIADKAYVLEQGRIVKAGTGNELIKDPSIREAYLGKNQKYSESNS</sequence>
<evidence type="ECO:0000313" key="7">
    <source>
        <dbReference type="EMBL" id="MBB6217036.1"/>
    </source>
</evidence>
<gene>
    <name evidence="7" type="ORF">HNQ80_003141</name>
</gene>
<proteinExistence type="inferred from homology"/>
<dbReference type="Proteomes" id="UP000579281">
    <property type="component" value="Unassembled WGS sequence"/>
</dbReference>
<keyword evidence="3" id="KW-0547">Nucleotide-binding</keyword>
<dbReference type="GO" id="GO:0016887">
    <property type="term" value="F:ATP hydrolysis activity"/>
    <property type="evidence" value="ECO:0007669"/>
    <property type="project" value="InterPro"/>
</dbReference>
<dbReference type="InterPro" id="IPR003439">
    <property type="entry name" value="ABC_transporter-like_ATP-bd"/>
</dbReference>
<dbReference type="PROSITE" id="PS00211">
    <property type="entry name" value="ABC_TRANSPORTER_1"/>
    <property type="match status" value="1"/>
</dbReference>
<comment type="similarity">
    <text evidence="1">Belongs to the ABC transporter superfamily.</text>
</comment>
<dbReference type="GO" id="GO:0015658">
    <property type="term" value="F:branched-chain amino acid transmembrane transporter activity"/>
    <property type="evidence" value="ECO:0007669"/>
    <property type="project" value="InterPro"/>
</dbReference>
<dbReference type="PIRSF" id="PIRSF039137">
    <property type="entry name" value="ABC_branched_ATPase"/>
    <property type="match status" value="1"/>
</dbReference>
<dbReference type="PROSITE" id="PS50893">
    <property type="entry name" value="ABC_TRANSPORTER_2"/>
    <property type="match status" value="1"/>
</dbReference>